<feature type="signal peptide" evidence="1">
    <location>
        <begin position="1"/>
        <end position="22"/>
    </location>
</feature>
<keyword evidence="1" id="KW-0732">Signal</keyword>
<comment type="caution">
    <text evidence="2">The sequence shown here is derived from an EMBL/GenBank/DDBJ whole genome shotgun (WGS) entry which is preliminary data.</text>
</comment>
<proteinExistence type="predicted"/>
<organism evidence="2 3">
    <name type="scientific">Ridgeia piscesae</name>
    <name type="common">Tubeworm</name>
    <dbReference type="NCBI Taxonomy" id="27915"/>
    <lineage>
        <taxon>Eukaryota</taxon>
        <taxon>Metazoa</taxon>
        <taxon>Spiralia</taxon>
        <taxon>Lophotrochozoa</taxon>
        <taxon>Annelida</taxon>
        <taxon>Polychaeta</taxon>
        <taxon>Sedentaria</taxon>
        <taxon>Canalipalpata</taxon>
        <taxon>Sabellida</taxon>
        <taxon>Siboglinidae</taxon>
        <taxon>Ridgeia</taxon>
    </lineage>
</organism>
<accession>A0AAD9K8I5</accession>
<dbReference type="Proteomes" id="UP001209878">
    <property type="component" value="Unassembled WGS sequence"/>
</dbReference>
<evidence type="ECO:0000313" key="3">
    <source>
        <dbReference type="Proteomes" id="UP001209878"/>
    </source>
</evidence>
<name>A0AAD9K8I5_RIDPI</name>
<sequence>MYTVSWLLVACVTALVVVKSESSPTCRIPEGHKEGELVGDTREPQGGVCCPNKGRHPLAAYLPDQV</sequence>
<protein>
    <submittedName>
        <fullName evidence="2">Uncharacterized protein</fullName>
    </submittedName>
</protein>
<reference evidence="2" key="1">
    <citation type="journal article" date="2023" name="Mol. Biol. Evol.">
        <title>Third-Generation Sequencing Reveals the Adaptive Role of the Epigenome in Three Deep-Sea Polychaetes.</title>
        <authorList>
            <person name="Perez M."/>
            <person name="Aroh O."/>
            <person name="Sun Y."/>
            <person name="Lan Y."/>
            <person name="Juniper S.K."/>
            <person name="Young C.R."/>
            <person name="Angers B."/>
            <person name="Qian P.Y."/>
        </authorList>
    </citation>
    <scope>NUCLEOTIDE SEQUENCE</scope>
    <source>
        <strain evidence="2">R07B-5</strain>
    </source>
</reference>
<keyword evidence="3" id="KW-1185">Reference proteome</keyword>
<evidence type="ECO:0000256" key="1">
    <source>
        <dbReference type="SAM" id="SignalP"/>
    </source>
</evidence>
<dbReference type="EMBL" id="JAODUO010001295">
    <property type="protein sequence ID" value="KAK2166969.1"/>
    <property type="molecule type" value="Genomic_DNA"/>
</dbReference>
<evidence type="ECO:0000313" key="2">
    <source>
        <dbReference type="EMBL" id="KAK2166969.1"/>
    </source>
</evidence>
<dbReference type="AlphaFoldDB" id="A0AAD9K8I5"/>
<gene>
    <name evidence="2" type="ORF">NP493_1296g00026</name>
</gene>
<feature type="chain" id="PRO_5042034695" evidence="1">
    <location>
        <begin position="23"/>
        <end position="66"/>
    </location>
</feature>